<reference evidence="1" key="1">
    <citation type="submission" date="2022-10" db="EMBL/GenBank/DDBJ databases">
        <title>Culturing micro-colonial fungi from biological soil crusts in the Mojave desert and describing Neophaeococcomyces mojavensis, and introducing the new genera and species Taxawa tesnikishii.</title>
        <authorList>
            <person name="Kurbessoian T."/>
            <person name="Stajich J.E."/>
        </authorList>
    </citation>
    <scope>NUCLEOTIDE SEQUENCE</scope>
    <source>
        <strain evidence="1">JES_112</strain>
    </source>
</reference>
<organism evidence="1 2">
    <name type="scientific">Neophaeococcomyces mojaviensis</name>
    <dbReference type="NCBI Taxonomy" id="3383035"/>
    <lineage>
        <taxon>Eukaryota</taxon>
        <taxon>Fungi</taxon>
        <taxon>Dikarya</taxon>
        <taxon>Ascomycota</taxon>
        <taxon>Pezizomycotina</taxon>
        <taxon>Eurotiomycetes</taxon>
        <taxon>Chaetothyriomycetidae</taxon>
        <taxon>Chaetothyriales</taxon>
        <taxon>Chaetothyriales incertae sedis</taxon>
        <taxon>Neophaeococcomyces</taxon>
    </lineage>
</organism>
<protein>
    <submittedName>
        <fullName evidence="1">Uncharacterized protein</fullName>
    </submittedName>
</protein>
<dbReference type="EMBL" id="JAPDRQ010000016">
    <property type="protein sequence ID" value="KAJ9662298.1"/>
    <property type="molecule type" value="Genomic_DNA"/>
</dbReference>
<sequence length="252" mass="28174">MSLFFRPVVTYPVRCNSPAVFRPSVFPSVHEVAPLFSLFDESLAQLERATRQASRGHFKRPFNPKFDVKEAKESYLVEGELPGFDAKDISIEFLDDGHTLQIKGKYVKETKTGQPTQETLKAADGAEASKTIEQAPATEQSESSSVKSHQATVEDDVEEPANASAVTEQPQQETVTESPKAPTQQKQQVTQQEKKDETKHWLSERYTGSFTRSFSFPSKVNQEAVKASLKDGILAITLPFARKPESRRIQIE</sequence>
<keyword evidence="2" id="KW-1185">Reference proteome</keyword>
<name>A0ACC3AGV4_9EURO</name>
<accession>A0ACC3AGV4</accession>
<gene>
    <name evidence="1" type="ORF">H2198_001432</name>
</gene>
<evidence type="ECO:0000313" key="2">
    <source>
        <dbReference type="Proteomes" id="UP001172386"/>
    </source>
</evidence>
<evidence type="ECO:0000313" key="1">
    <source>
        <dbReference type="EMBL" id="KAJ9662298.1"/>
    </source>
</evidence>
<dbReference type="Proteomes" id="UP001172386">
    <property type="component" value="Unassembled WGS sequence"/>
</dbReference>
<comment type="caution">
    <text evidence="1">The sequence shown here is derived from an EMBL/GenBank/DDBJ whole genome shotgun (WGS) entry which is preliminary data.</text>
</comment>
<proteinExistence type="predicted"/>